<dbReference type="Proteomes" id="UP000822142">
    <property type="component" value="Unassembled WGS sequence"/>
</dbReference>
<dbReference type="RefSeq" id="WP_173750222.1">
    <property type="nucleotide sequence ID" value="NZ_JAAITA010000034.1"/>
</dbReference>
<evidence type="ECO:0000313" key="2">
    <source>
        <dbReference type="EMBL" id="NSJ87397.1"/>
    </source>
</evidence>
<reference evidence="2 3" key="1">
    <citation type="journal article" date="2020" name="Cell Host Microbe">
        <title>Functional and Genomic Variation between Human-Derived Isolates of Lachnospiraceae Reveals Inter- and Intra-Species Diversity.</title>
        <authorList>
            <person name="Sorbara M.T."/>
            <person name="Littmann E.R."/>
            <person name="Fontana E."/>
            <person name="Moody T.U."/>
            <person name="Kohout C.E."/>
            <person name="Gjonbalaj M."/>
            <person name="Eaton V."/>
            <person name="Seok R."/>
            <person name="Leiner I.M."/>
            <person name="Pamer E.G."/>
        </authorList>
    </citation>
    <scope>NUCLEOTIDE SEQUENCE [LARGE SCALE GENOMIC DNA]</scope>
    <source>
        <strain evidence="2 3">MSK.15.26</strain>
    </source>
</reference>
<evidence type="ECO:0000256" key="1">
    <source>
        <dbReference type="SAM" id="MobiDB-lite"/>
    </source>
</evidence>
<feature type="region of interest" description="Disordered" evidence="1">
    <location>
        <begin position="1"/>
        <end position="49"/>
    </location>
</feature>
<comment type="caution">
    <text evidence="2">The sequence shown here is derived from an EMBL/GenBank/DDBJ whole genome shotgun (WGS) entry which is preliminary data.</text>
</comment>
<feature type="compositionally biased region" description="Basic and acidic residues" evidence="1">
    <location>
        <begin position="1"/>
        <end position="29"/>
    </location>
</feature>
<organism evidence="2 3">
    <name type="scientific">Blautia hansenii</name>
    <name type="common">Ruminococcus hansenii</name>
    <dbReference type="NCBI Taxonomy" id="1322"/>
    <lineage>
        <taxon>Bacteria</taxon>
        <taxon>Bacillati</taxon>
        <taxon>Bacillota</taxon>
        <taxon>Clostridia</taxon>
        <taxon>Lachnospirales</taxon>
        <taxon>Lachnospiraceae</taxon>
        <taxon>Blautia</taxon>
    </lineage>
</organism>
<protein>
    <submittedName>
        <fullName evidence="2">GTPase</fullName>
    </submittedName>
</protein>
<evidence type="ECO:0000313" key="3">
    <source>
        <dbReference type="Proteomes" id="UP000822142"/>
    </source>
</evidence>
<name>A0ABX2IFJ2_BLAHA</name>
<accession>A0ABX2IFJ2</accession>
<proteinExistence type="predicted"/>
<keyword evidence="3" id="KW-1185">Reference proteome</keyword>
<gene>
    <name evidence="2" type="ORF">G5A70_14740</name>
</gene>
<dbReference type="EMBL" id="JAAITA010000034">
    <property type="protein sequence ID" value="NSJ87397.1"/>
    <property type="molecule type" value="Genomic_DNA"/>
</dbReference>
<sequence length="70" mass="7659">MEKEKKNAAKNIAADDKYHVESTSAHDLDGCATTEATGMIPTPPQSQGELNSYKAILPFSPDCYVEKDKK</sequence>